<sequence>MMFENNSKPLSSSSPTSALSSATCARVKISSKMPFIPSSTDLCNGYMRPSIIDLSRTENFLLRDELADIVKTAKTHDSQHHFSSRDDAGESRLLLECLARLFNNYFNPCIPVSRSHIATAPGAAGCLDALLYNICNAGDGVLIPGPQWGDSDIEMNYSYPDVKTVTVNTNACGTAHHFLRVLNDAIDSAPCKVKALVLRNMSSSFGECYPQEFLEVALKFCQQRRIHFISDEVYALTSFSCAEISDPVPFVSALALNARALGCDLSRIHTIWSISKDFGATGVQVGCTVSQGNKELIRGLINTPNSRITPASLAFATSLLSSPRLPILIALNSAGLAECYMLITSFFVRHDIKYIPVNAGLSIFARLAPNARSRDEEMEIVQHLKNAGVVVNNAGGSFHKTFKEKGWVRMSFSVEPNQLHEALGRIELALGLGLR</sequence>
<dbReference type="SUPFAM" id="SSF53383">
    <property type="entry name" value="PLP-dependent transferases"/>
    <property type="match status" value="1"/>
</dbReference>
<dbReference type="STRING" id="1215338.A0A059JA45"/>
<dbReference type="PRINTS" id="PR00753">
    <property type="entry name" value="ACCSYNTHASE"/>
</dbReference>
<comment type="caution">
    <text evidence="3">The sequence shown here is derived from an EMBL/GenBank/DDBJ whole genome shotgun (WGS) entry which is preliminary data.</text>
</comment>
<keyword evidence="4" id="KW-1185">Reference proteome</keyword>
<dbReference type="PANTHER" id="PTHR43795:SF39">
    <property type="entry name" value="AMINOTRANSFERASE CLASS I_CLASSII DOMAIN-CONTAINING PROTEIN"/>
    <property type="match status" value="1"/>
</dbReference>
<dbReference type="HOGENOM" id="CLU_017584_1_2_1"/>
<name>A0A059JA45_TRIIM</name>
<dbReference type="Proteomes" id="UP000024533">
    <property type="component" value="Unassembled WGS sequence"/>
</dbReference>
<dbReference type="OrthoDB" id="1077582at2759"/>
<dbReference type="GO" id="GO:0008483">
    <property type="term" value="F:transaminase activity"/>
    <property type="evidence" value="ECO:0007669"/>
    <property type="project" value="TreeGrafter"/>
</dbReference>
<evidence type="ECO:0000313" key="3">
    <source>
        <dbReference type="EMBL" id="KDB24746.1"/>
    </source>
</evidence>
<dbReference type="AlphaFoldDB" id="A0A059JA45"/>
<dbReference type="Pfam" id="PF00155">
    <property type="entry name" value="Aminotran_1_2"/>
    <property type="match status" value="1"/>
</dbReference>
<evidence type="ECO:0000313" key="4">
    <source>
        <dbReference type="Proteomes" id="UP000024533"/>
    </source>
</evidence>
<protein>
    <recommendedName>
        <fullName evidence="2">Aminotransferase class I/classII large domain-containing protein</fullName>
    </recommendedName>
</protein>
<dbReference type="GO" id="GO:0030170">
    <property type="term" value="F:pyridoxal phosphate binding"/>
    <property type="evidence" value="ECO:0007669"/>
    <property type="project" value="InterPro"/>
</dbReference>
<dbReference type="EMBL" id="AOKY01000242">
    <property type="protein sequence ID" value="KDB24746.1"/>
    <property type="molecule type" value="Genomic_DNA"/>
</dbReference>
<accession>A0A059JA45</accession>
<dbReference type="GO" id="GO:0006520">
    <property type="term" value="P:amino acid metabolic process"/>
    <property type="evidence" value="ECO:0007669"/>
    <property type="project" value="TreeGrafter"/>
</dbReference>
<dbReference type="OMA" id="LITFAMT"/>
<reference evidence="3 4" key="1">
    <citation type="submission" date="2014-02" db="EMBL/GenBank/DDBJ databases">
        <title>The Genome Sequence of Trichophyton interdigitale MR816.</title>
        <authorList>
            <consortium name="The Broad Institute Genomics Platform"/>
            <person name="Cuomo C.A."/>
            <person name="White T.C."/>
            <person name="Graser Y."/>
            <person name="Martinez-Rossi N."/>
            <person name="Heitman J."/>
            <person name="Young S.K."/>
            <person name="Zeng Q."/>
            <person name="Gargeya S."/>
            <person name="Abouelleil A."/>
            <person name="Alvarado L."/>
            <person name="Chapman S.B."/>
            <person name="Gainer-Dewar J."/>
            <person name="Goldberg J."/>
            <person name="Griggs A."/>
            <person name="Gujja S."/>
            <person name="Hansen M."/>
            <person name="Howarth C."/>
            <person name="Imamovic A."/>
            <person name="Larimer J."/>
            <person name="Martinez D."/>
            <person name="Murphy C."/>
            <person name="Pearson M.D."/>
            <person name="Persinoti G."/>
            <person name="Poon T."/>
            <person name="Priest M."/>
            <person name="Roberts A.D."/>
            <person name="Saif S."/>
            <person name="Shea T.D."/>
            <person name="Sykes S.N."/>
            <person name="Wortman J."/>
            <person name="Nusbaum C."/>
            <person name="Birren B."/>
        </authorList>
    </citation>
    <scope>NUCLEOTIDE SEQUENCE [LARGE SCALE GENOMIC DNA]</scope>
    <source>
        <strain evidence="3 4">MR816</strain>
    </source>
</reference>
<dbReference type="InterPro" id="IPR050478">
    <property type="entry name" value="Ethylene_sulfur-biosynth"/>
</dbReference>
<gene>
    <name evidence="3" type="ORF">H109_03378</name>
</gene>
<feature type="domain" description="Aminotransferase class I/classII large" evidence="2">
    <location>
        <begin position="59"/>
        <end position="426"/>
    </location>
</feature>
<evidence type="ECO:0000256" key="1">
    <source>
        <dbReference type="ARBA" id="ARBA00022898"/>
    </source>
</evidence>
<dbReference type="Gene3D" id="3.40.640.10">
    <property type="entry name" value="Type I PLP-dependent aspartate aminotransferase-like (Major domain)"/>
    <property type="match status" value="1"/>
</dbReference>
<evidence type="ECO:0000259" key="2">
    <source>
        <dbReference type="Pfam" id="PF00155"/>
    </source>
</evidence>
<dbReference type="PANTHER" id="PTHR43795">
    <property type="entry name" value="BIFUNCTIONAL ASPARTATE AMINOTRANSFERASE AND GLUTAMATE/ASPARTATE-PREPHENATE AMINOTRANSFERASE-RELATED"/>
    <property type="match status" value="1"/>
</dbReference>
<dbReference type="InterPro" id="IPR004839">
    <property type="entry name" value="Aminotransferase_I/II_large"/>
</dbReference>
<dbReference type="InterPro" id="IPR015422">
    <property type="entry name" value="PyrdxlP-dep_Trfase_small"/>
</dbReference>
<organism evidence="3 4">
    <name type="scientific">Trichophyton interdigitale (strain MR816)</name>
    <dbReference type="NCBI Taxonomy" id="1215338"/>
    <lineage>
        <taxon>Eukaryota</taxon>
        <taxon>Fungi</taxon>
        <taxon>Dikarya</taxon>
        <taxon>Ascomycota</taxon>
        <taxon>Pezizomycotina</taxon>
        <taxon>Eurotiomycetes</taxon>
        <taxon>Eurotiomycetidae</taxon>
        <taxon>Onygenales</taxon>
        <taxon>Arthrodermataceae</taxon>
        <taxon>Trichophyton</taxon>
    </lineage>
</organism>
<proteinExistence type="predicted"/>
<dbReference type="CDD" id="cd00609">
    <property type="entry name" value="AAT_like"/>
    <property type="match status" value="1"/>
</dbReference>
<keyword evidence="1" id="KW-0663">Pyridoxal phosphate</keyword>
<dbReference type="Gene3D" id="3.90.1150.10">
    <property type="entry name" value="Aspartate Aminotransferase, domain 1"/>
    <property type="match status" value="1"/>
</dbReference>
<dbReference type="InterPro" id="IPR015424">
    <property type="entry name" value="PyrdxlP-dep_Trfase"/>
</dbReference>
<dbReference type="InterPro" id="IPR015421">
    <property type="entry name" value="PyrdxlP-dep_Trfase_major"/>
</dbReference>